<feature type="region of interest" description="Disordered" evidence="1">
    <location>
        <begin position="1"/>
        <end position="26"/>
    </location>
</feature>
<organism evidence="2 3">
    <name type="scientific">Spectribacter hydrogenoxidans</name>
    <dbReference type="NCBI Taxonomy" id="3075608"/>
    <lineage>
        <taxon>Bacteria</taxon>
        <taxon>Pseudomonadati</taxon>
        <taxon>Pseudomonadota</taxon>
        <taxon>Gammaproteobacteria</taxon>
        <taxon>Salinisphaerales</taxon>
        <taxon>Salinisphaeraceae</taxon>
        <taxon>Spectribacter</taxon>
    </lineage>
</organism>
<evidence type="ECO:0000313" key="3">
    <source>
        <dbReference type="Proteomes" id="UP001251857"/>
    </source>
</evidence>
<dbReference type="RefSeq" id="WP_311654278.1">
    <property type="nucleotide sequence ID" value="NZ_JAVRIB010000033.1"/>
</dbReference>
<dbReference type="Proteomes" id="UP001251857">
    <property type="component" value="Unassembled WGS sequence"/>
</dbReference>
<sequence length="81" mass="8627">ADQAVDLLSQLSVTTPEPETNNGSAVADAPVAKKVKPTQRIFAASLGKGYIEDESAAENYLDKLRQEINSALAAGKRVDIR</sequence>
<feature type="compositionally biased region" description="Polar residues" evidence="1">
    <location>
        <begin position="9"/>
        <end position="24"/>
    </location>
</feature>
<keyword evidence="3" id="KW-1185">Reference proteome</keyword>
<dbReference type="EMBL" id="JAVRIB010000033">
    <property type="protein sequence ID" value="MDT0636385.1"/>
    <property type="molecule type" value="Genomic_DNA"/>
</dbReference>
<evidence type="ECO:0000256" key="1">
    <source>
        <dbReference type="SAM" id="MobiDB-lite"/>
    </source>
</evidence>
<proteinExistence type="predicted"/>
<gene>
    <name evidence="2" type="ORF">RM532_15665</name>
</gene>
<protein>
    <submittedName>
        <fullName evidence="2">Uncharacterized protein</fullName>
    </submittedName>
</protein>
<evidence type="ECO:0000313" key="2">
    <source>
        <dbReference type="EMBL" id="MDT0636385.1"/>
    </source>
</evidence>
<accession>A0ABU3C4B9</accession>
<reference evidence="2 3" key="1">
    <citation type="submission" date="2023-09" db="EMBL/GenBank/DDBJ databases">
        <authorList>
            <person name="Rey-Velasco X."/>
        </authorList>
    </citation>
    <scope>NUCLEOTIDE SEQUENCE [LARGE SCALE GENOMIC DNA]</scope>
    <source>
        <strain evidence="2 3">W335</strain>
    </source>
</reference>
<name>A0ABU3C4B9_9GAMM</name>
<comment type="caution">
    <text evidence="2">The sequence shown here is derived from an EMBL/GenBank/DDBJ whole genome shotgun (WGS) entry which is preliminary data.</text>
</comment>
<feature type="non-terminal residue" evidence="2">
    <location>
        <position position="1"/>
    </location>
</feature>